<dbReference type="PANTHER" id="PTHR45784:SF3">
    <property type="entry name" value="C-TYPE LECTIN DOMAIN FAMILY 4 MEMBER K-LIKE-RELATED"/>
    <property type="match status" value="1"/>
</dbReference>
<dbReference type="PANTHER" id="PTHR45784">
    <property type="entry name" value="C-TYPE LECTIN DOMAIN FAMILY 20 MEMBER A-RELATED"/>
    <property type="match status" value="1"/>
</dbReference>
<dbReference type="PROSITE" id="PS00615">
    <property type="entry name" value="C_TYPE_LECTIN_1"/>
    <property type="match status" value="1"/>
</dbReference>
<dbReference type="InterPro" id="IPR016186">
    <property type="entry name" value="C-type_lectin-like/link_sf"/>
</dbReference>
<keyword evidence="1" id="KW-1015">Disulfide bond</keyword>
<dbReference type="AlphaFoldDB" id="A0AAR2JCU5"/>
<name>A0AAR2JCU5_PYGNA</name>
<proteinExistence type="predicted"/>
<dbReference type="Pfam" id="PF00059">
    <property type="entry name" value="Lectin_C"/>
    <property type="match status" value="1"/>
</dbReference>
<reference evidence="4 5" key="1">
    <citation type="submission" date="2020-10" db="EMBL/GenBank/DDBJ databases">
        <title>Pygocentrus nattereri (red-bellied piranha) genome, fPygNat1, primary haplotype.</title>
        <authorList>
            <person name="Myers G."/>
            <person name="Meyer A."/>
            <person name="Karagic N."/>
            <person name="Pippel M."/>
            <person name="Winkler S."/>
            <person name="Tracey A."/>
            <person name="Wood J."/>
            <person name="Formenti G."/>
            <person name="Howe K."/>
            <person name="Fedrigo O."/>
            <person name="Jarvis E.D."/>
        </authorList>
    </citation>
    <scope>NUCLEOTIDE SEQUENCE [LARGE SCALE GENOMIC DNA]</scope>
</reference>
<dbReference type="InterPro" id="IPR016187">
    <property type="entry name" value="CTDL_fold"/>
</dbReference>
<dbReference type="SMART" id="SM00034">
    <property type="entry name" value="CLECT"/>
    <property type="match status" value="1"/>
</dbReference>
<evidence type="ECO:0000313" key="5">
    <source>
        <dbReference type="Proteomes" id="UP001501920"/>
    </source>
</evidence>
<feature type="chain" id="PRO_5044712499" description="C-type lectin domain-containing protein" evidence="2">
    <location>
        <begin position="26"/>
        <end position="207"/>
    </location>
</feature>
<evidence type="ECO:0000256" key="1">
    <source>
        <dbReference type="ARBA" id="ARBA00023157"/>
    </source>
</evidence>
<dbReference type="Proteomes" id="UP001501920">
    <property type="component" value="Chromosome 12"/>
</dbReference>
<evidence type="ECO:0000256" key="2">
    <source>
        <dbReference type="SAM" id="SignalP"/>
    </source>
</evidence>
<evidence type="ECO:0000313" key="4">
    <source>
        <dbReference type="Ensembl" id="ENSPNAP00000048157.1"/>
    </source>
</evidence>
<accession>A0AAR2JCU5</accession>
<keyword evidence="5" id="KW-1185">Reference proteome</keyword>
<dbReference type="Gene3D" id="3.10.100.10">
    <property type="entry name" value="Mannose-Binding Protein A, subunit A"/>
    <property type="match status" value="1"/>
</dbReference>
<dbReference type="Ensembl" id="ENSPNAT00000043820.1">
    <property type="protein sequence ID" value="ENSPNAP00000048157.1"/>
    <property type="gene ID" value="ENSPNAG00000033790.1"/>
</dbReference>
<organism evidence="4 5">
    <name type="scientific">Pygocentrus nattereri</name>
    <name type="common">Red-bellied piranha</name>
    <dbReference type="NCBI Taxonomy" id="42514"/>
    <lineage>
        <taxon>Eukaryota</taxon>
        <taxon>Metazoa</taxon>
        <taxon>Chordata</taxon>
        <taxon>Craniata</taxon>
        <taxon>Vertebrata</taxon>
        <taxon>Euteleostomi</taxon>
        <taxon>Actinopterygii</taxon>
        <taxon>Neopterygii</taxon>
        <taxon>Teleostei</taxon>
        <taxon>Ostariophysi</taxon>
        <taxon>Characiformes</taxon>
        <taxon>Characoidei</taxon>
        <taxon>Pygocentrus</taxon>
    </lineage>
</organism>
<dbReference type="InterPro" id="IPR018378">
    <property type="entry name" value="C-type_lectin_CS"/>
</dbReference>
<feature type="domain" description="C-type lectin" evidence="3">
    <location>
        <begin position="68"/>
        <end position="178"/>
    </location>
</feature>
<dbReference type="Ensembl" id="ENSPNAT00000049051.1">
    <property type="protein sequence ID" value="ENSPNAP00000066834.1"/>
    <property type="gene ID" value="ENSPNAG00000035973.1"/>
</dbReference>
<sequence>MYLYNVIILNSVAVLCNLLISAQLAGNLDNDNTKKVLGTRDQLLPNGSRVKSSRYLTVEKNCCSWFSERSSSYVFINDFKSWHDAQSYCRKNHTDLASVRNQAENVKIMEAAKENRVWIGLFRVFWKWSDQSYSSFRYWKQNQPDIPSGKETCGYIVMTDGGYWSNENCETKFPFICYESELNFGEGSVTPFQSYGARLCGPTLNSV</sequence>
<reference evidence="4" key="2">
    <citation type="submission" date="2025-05" db="UniProtKB">
        <authorList>
            <consortium name="Ensembl"/>
        </authorList>
    </citation>
    <scope>IDENTIFICATION</scope>
</reference>
<evidence type="ECO:0000259" key="3">
    <source>
        <dbReference type="PROSITE" id="PS50041"/>
    </source>
</evidence>
<protein>
    <recommendedName>
        <fullName evidence="3">C-type lectin domain-containing protein</fullName>
    </recommendedName>
</protein>
<dbReference type="GeneTree" id="ENSGT01100000263473"/>
<keyword evidence="2" id="KW-0732">Signal</keyword>
<feature type="signal peptide" evidence="2">
    <location>
        <begin position="1"/>
        <end position="25"/>
    </location>
</feature>
<dbReference type="SUPFAM" id="SSF56436">
    <property type="entry name" value="C-type lectin-like"/>
    <property type="match status" value="1"/>
</dbReference>
<dbReference type="PROSITE" id="PS50041">
    <property type="entry name" value="C_TYPE_LECTIN_2"/>
    <property type="match status" value="1"/>
</dbReference>
<dbReference type="InterPro" id="IPR001304">
    <property type="entry name" value="C-type_lectin-like"/>
</dbReference>